<dbReference type="Pfam" id="PF00677">
    <property type="entry name" value="Lum_binding"/>
    <property type="match status" value="2"/>
</dbReference>
<dbReference type="STRING" id="2880.D8LLH0"/>
<keyword evidence="7" id="KW-0677">Repeat</keyword>
<proteinExistence type="predicted"/>
<evidence type="ECO:0000256" key="8">
    <source>
        <dbReference type="SAM" id="MobiDB-lite"/>
    </source>
</evidence>
<dbReference type="EC" id="2.5.1.9" evidence="3"/>
<keyword evidence="6" id="KW-0808">Transferase</keyword>
<evidence type="ECO:0000256" key="6">
    <source>
        <dbReference type="ARBA" id="ARBA00022679"/>
    </source>
</evidence>
<feature type="compositionally biased region" description="Polar residues" evidence="8">
    <location>
        <begin position="43"/>
        <end position="54"/>
    </location>
</feature>
<sequence>MARVLASSWVIVSLVPGACFLVPTNSRAALHSAGRRQLGQGYRDQQPSSRQPRNTAAGRREVVRAMFSGIVEEMGSVASLVKNDKVKLWDGSEGAGVELTVKANTVLEGATEGCSIAVNGVCLTVTSFNDDEFKVGLAPETLRRSNLEDLRAGDGVNLERALPVDGRNSGHFVQGHVDNVGTILSMEADEDSLVVKVEVPQDLIRYIAPKGFIAVDGTSLTVCEVNNQECWFTFMLVAYTQQHVVIPKKSKGDKVNLEVDVLGKYIERSLSSVLDRLGALEDWREWAGGA</sequence>
<dbReference type="InterPro" id="IPR026017">
    <property type="entry name" value="Lumazine-bd_dom"/>
</dbReference>
<dbReference type="GO" id="GO:0004746">
    <property type="term" value="F:riboflavin synthase activity"/>
    <property type="evidence" value="ECO:0007669"/>
    <property type="project" value="UniProtKB-EC"/>
</dbReference>
<dbReference type="CDD" id="cd00402">
    <property type="entry name" value="Riboflavin_synthase_like"/>
    <property type="match status" value="1"/>
</dbReference>
<dbReference type="InterPro" id="IPR023366">
    <property type="entry name" value="ATP_synth_asu-like_sf"/>
</dbReference>
<feature type="signal peptide" evidence="9">
    <location>
        <begin position="1"/>
        <end position="20"/>
    </location>
</feature>
<dbReference type="NCBIfam" id="TIGR00187">
    <property type="entry name" value="ribE"/>
    <property type="match status" value="1"/>
</dbReference>
<keyword evidence="5" id="KW-0686">Riboflavin biosynthesis</keyword>
<evidence type="ECO:0000256" key="2">
    <source>
        <dbReference type="ARBA" id="ARBA00004887"/>
    </source>
</evidence>
<evidence type="ECO:0000256" key="7">
    <source>
        <dbReference type="ARBA" id="ARBA00022737"/>
    </source>
</evidence>
<evidence type="ECO:0000313" key="12">
    <source>
        <dbReference type="Proteomes" id="UP000002630"/>
    </source>
</evidence>
<dbReference type="Proteomes" id="UP000002630">
    <property type="component" value="Unassembled WGS sequence"/>
</dbReference>
<keyword evidence="9" id="KW-0732">Signal</keyword>
<comment type="function">
    <text evidence="1">Catalyzes the dismutation of two molecules of 6,7-dimethyl-8-ribityllumazine, resulting in the formation of riboflavin and 5-amino-6-(D-ribitylamino)uracil.</text>
</comment>
<dbReference type="AlphaFoldDB" id="D8LLH0"/>
<organism evidence="11 12">
    <name type="scientific">Ectocarpus siliculosus</name>
    <name type="common">Brown alga</name>
    <name type="synonym">Conferva siliculosa</name>
    <dbReference type="NCBI Taxonomy" id="2880"/>
    <lineage>
        <taxon>Eukaryota</taxon>
        <taxon>Sar</taxon>
        <taxon>Stramenopiles</taxon>
        <taxon>Ochrophyta</taxon>
        <taxon>PX clade</taxon>
        <taxon>Phaeophyceae</taxon>
        <taxon>Ectocarpales</taxon>
        <taxon>Ectocarpaceae</taxon>
        <taxon>Ectocarpus</taxon>
    </lineage>
</organism>
<dbReference type="Gene3D" id="2.40.30.20">
    <property type="match status" value="2"/>
</dbReference>
<feature type="domain" description="Lumazine-binding" evidence="10">
    <location>
        <begin position="172"/>
        <end position="270"/>
    </location>
</feature>
<dbReference type="FunFam" id="2.40.30.20:FF:000003">
    <property type="entry name" value="Riboflavin synthase, alpha subunit"/>
    <property type="match status" value="1"/>
</dbReference>
<dbReference type="eggNOG" id="KOG3310">
    <property type="taxonomic scope" value="Eukaryota"/>
</dbReference>
<dbReference type="FunFam" id="2.40.30.20:FF:000004">
    <property type="entry name" value="Riboflavin synthase, alpha subunit"/>
    <property type="match status" value="1"/>
</dbReference>
<dbReference type="PROSITE" id="PS51177">
    <property type="entry name" value="LUMAZINE_BIND"/>
    <property type="match status" value="2"/>
</dbReference>
<dbReference type="InParanoid" id="D8LLH0"/>
<protein>
    <recommendedName>
        <fullName evidence="4">Riboflavin synthase</fullName>
        <ecNumber evidence="3">2.5.1.9</ecNumber>
    </recommendedName>
</protein>
<keyword evidence="12" id="KW-1185">Reference proteome</keyword>
<feature type="region of interest" description="Disordered" evidence="8">
    <location>
        <begin position="33"/>
        <end position="58"/>
    </location>
</feature>
<dbReference type="EMBL" id="FN649760">
    <property type="protein sequence ID" value="CBN76150.1"/>
    <property type="molecule type" value="Genomic_DNA"/>
</dbReference>
<evidence type="ECO:0000256" key="1">
    <source>
        <dbReference type="ARBA" id="ARBA00002803"/>
    </source>
</evidence>
<name>D8LLH0_ECTSI</name>
<feature type="domain" description="Lumazine-binding" evidence="10">
    <location>
        <begin position="66"/>
        <end position="171"/>
    </location>
</feature>
<accession>D8LLH0</accession>
<evidence type="ECO:0000256" key="9">
    <source>
        <dbReference type="SAM" id="SignalP"/>
    </source>
</evidence>
<evidence type="ECO:0000256" key="4">
    <source>
        <dbReference type="ARBA" id="ARBA00013950"/>
    </source>
</evidence>
<evidence type="ECO:0000313" key="11">
    <source>
        <dbReference type="EMBL" id="CBN76150.1"/>
    </source>
</evidence>
<feature type="chain" id="PRO_5003117304" description="Riboflavin synthase" evidence="9">
    <location>
        <begin position="21"/>
        <end position="290"/>
    </location>
</feature>
<dbReference type="OrthoDB" id="10258924at2759"/>
<dbReference type="PANTHER" id="PTHR21098">
    <property type="entry name" value="RIBOFLAVIN SYNTHASE ALPHA CHAIN"/>
    <property type="match status" value="1"/>
</dbReference>
<evidence type="ECO:0000256" key="5">
    <source>
        <dbReference type="ARBA" id="ARBA00022619"/>
    </source>
</evidence>
<dbReference type="PANTHER" id="PTHR21098:SF0">
    <property type="entry name" value="RIBOFLAVIN SYNTHASE"/>
    <property type="match status" value="1"/>
</dbReference>
<evidence type="ECO:0000256" key="3">
    <source>
        <dbReference type="ARBA" id="ARBA00012827"/>
    </source>
</evidence>
<dbReference type="NCBIfam" id="NF006767">
    <property type="entry name" value="PRK09289.1"/>
    <property type="match status" value="1"/>
</dbReference>
<reference evidence="11 12" key="1">
    <citation type="journal article" date="2010" name="Nature">
        <title>The Ectocarpus genome and the independent evolution of multicellularity in brown algae.</title>
        <authorList>
            <person name="Cock J.M."/>
            <person name="Sterck L."/>
            <person name="Rouze P."/>
            <person name="Scornet D."/>
            <person name="Allen A.E."/>
            <person name="Amoutzias G."/>
            <person name="Anthouard V."/>
            <person name="Artiguenave F."/>
            <person name="Aury J.M."/>
            <person name="Badger J.H."/>
            <person name="Beszteri B."/>
            <person name="Billiau K."/>
            <person name="Bonnet E."/>
            <person name="Bothwell J.H."/>
            <person name="Bowler C."/>
            <person name="Boyen C."/>
            <person name="Brownlee C."/>
            <person name="Carrano C.J."/>
            <person name="Charrier B."/>
            <person name="Cho G.Y."/>
            <person name="Coelho S.M."/>
            <person name="Collen J."/>
            <person name="Corre E."/>
            <person name="Da Silva C."/>
            <person name="Delage L."/>
            <person name="Delaroque N."/>
            <person name="Dittami S.M."/>
            <person name="Doulbeau S."/>
            <person name="Elias M."/>
            <person name="Farnham G."/>
            <person name="Gachon C.M."/>
            <person name="Gschloessl B."/>
            <person name="Heesch S."/>
            <person name="Jabbari K."/>
            <person name="Jubin C."/>
            <person name="Kawai H."/>
            <person name="Kimura K."/>
            <person name="Kloareg B."/>
            <person name="Kupper F.C."/>
            <person name="Lang D."/>
            <person name="Le Bail A."/>
            <person name="Leblanc C."/>
            <person name="Lerouge P."/>
            <person name="Lohr M."/>
            <person name="Lopez P.J."/>
            <person name="Martens C."/>
            <person name="Maumus F."/>
            <person name="Michel G."/>
            <person name="Miranda-Saavedra D."/>
            <person name="Morales J."/>
            <person name="Moreau H."/>
            <person name="Motomura T."/>
            <person name="Nagasato C."/>
            <person name="Napoli C.A."/>
            <person name="Nelson D.R."/>
            <person name="Nyvall-Collen P."/>
            <person name="Peters A.F."/>
            <person name="Pommier C."/>
            <person name="Potin P."/>
            <person name="Poulain J."/>
            <person name="Quesneville H."/>
            <person name="Read B."/>
            <person name="Rensing S.A."/>
            <person name="Ritter A."/>
            <person name="Rousvoal S."/>
            <person name="Samanta M."/>
            <person name="Samson G."/>
            <person name="Schroeder D.C."/>
            <person name="Segurens B."/>
            <person name="Strittmatter M."/>
            <person name="Tonon T."/>
            <person name="Tregear J.W."/>
            <person name="Valentin K."/>
            <person name="von Dassow P."/>
            <person name="Yamagishi T."/>
            <person name="Van de Peer Y."/>
            <person name="Wincker P."/>
        </authorList>
    </citation>
    <scope>NUCLEOTIDE SEQUENCE [LARGE SCALE GENOMIC DNA]</scope>
    <source>
        <strain evidence="12">Ec32 / CCAP1310/4</strain>
    </source>
</reference>
<evidence type="ECO:0000259" key="10">
    <source>
        <dbReference type="PROSITE" id="PS51177"/>
    </source>
</evidence>
<dbReference type="InterPro" id="IPR001783">
    <property type="entry name" value="Lumazine-bd"/>
</dbReference>
<dbReference type="GO" id="GO:0009231">
    <property type="term" value="P:riboflavin biosynthetic process"/>
    <property type="evidence" value="ECO:0007669"/>
    <property type="project" value="UniProtKB-KW"/>
</dbReference>
<dbReference type="SUPFAM" id="SSF63380">
    <property type="entry name" value="Riboflavin synthase domain-like"/>
    <property type="match status" value="2"/>
</dbReference>
<dbReference type="InterPro" id="IPR017938">
    <property type="entry name" value="Riboflavin_synthase-like_b-brl"/>
</dbReference>
<comment type="pathway">
    <text evidence="2">Cofactor biosynthesis; riboflavin biosynthesis; riboflavin from 2-hydroxy-3-oxobutyl phosphate and 5-amino-6-(D-ribitylamino)uracil: step 2/2.</text>
</comment>
<gene>
    <name evidence="11" type="ORF">Esi_0361_0011</name>
</gene>